<evidence type="ECO:0000313" key="2">
    <source>
        <dbReference type="Proteomes" id="UP000322915"/>
    </source>
</evidence>
<dbReference type="Proteomes" id="UP000322915">
    <property type="component" value="Unassembled WGS sequence"/>
</dbReference>
<protein>
    <submittedName>
        <fullName evidence="1">Uncharacterized protein</fullName>
    </submittedName>
</protein>
<dbReference type="RefSeq" id="WP_149605052.1">
    <property type="nucleotide sequence ID" value="NZ_SEUJ01000048.1"/>
</dbReference>
<reference evidence="1 2" key="1">
    <citation type="submission" date="2019-01" db="EMBL/GenBank/DDBJ databases">
        <title>Genome sequences of marine Pseudoalteromonas species.</title>
        <authorList>
            <person name="Boraston A.B."/>
            <person name="Hehemann J.-H."/>
            <person name="Vickers C.J."/>
            <person name="Salama-Alber O."/>
            <person name="Abe K."/>
            <person name="Hettle A.J."/>
        </authorList>
    </citation>
    <scope>NUCLEOTIDE SEQUENCE [LARGE SCALE GENOMIC DNA]</scope>
    <source>
        <strain evidence="1 2">PS47</strain>
    </source>
</reference>
<keyword evidence="2" id="KW-1185">Reference proteome</keyword>
<evidence type="ECO:0000313" key="1">
    <source>
        <dbReference type="EMBL" id="KAA1164616.1"/>
    </source>
</evidence>
<organism evidence="1 2">
    <name type="scientific">Pseudoalteromonas fuliginea</name>
    <dbReference type="NCBI Taxonomy" id="1872678"/>
    <lineage>
        <taxon>Bacteria</taxon>
        <taxon>Pseudomonadati</taxon>
        <taxon>Pseudomonadota</taxon>
        <taxon>Gammaproteobacteria</taxon>
        <taxon>Alteromonadales</taxon>
        <taxon>Pseudoalteromonadaceae</taxon>
        <taxon>Pseudoalteromonas</taxon>
    </lineage>
</organism>
<comment type="caution">
    <text evidence="1">The sequence shown here is derived from an EMBL/GenBank/DDBJ whole genome shotgun (WGS) entry which is preliminary data.</text>
</comment>
<sequence>MDTLEGIGTLLKMLFFSSQTVINPTPININQSITIIKLDKPISAINSGANIQVDVTHIVGKYENVVAGLDKISEVYPKGCIKGQLITADGTVVLLNETGGAVGQDNSYVIFHTFKPLPTDIEFSTIKVSSCNPIPKATLVWRNSGK</sequence>
<proteinExistence type="predicted"/>
<name>A0ABQ6RMG1_9GAMM</name>
<gene>
    <name evidence="1" type="ORF">EU509_01910</name>
</gene>
<dbReference type="EMBL" id="SEUJ01000048">
    <property type="protein sequence ID" value="KAA1164616.1"/>
    <property type="molecule type" value="Genomic_DNA"/>
</dbReference>
<accession>A0ABQ6RMG1</accession>